<feature type="domain" description="Glycosyltransferase 2-like" evidence="1">
    <location>
        <begin position="16"/>
        <end position="134"/>
    </location>
</feature>
<gene>
    <name evidence="2" type="ORF">JSQ98_07540</name>
</gene>
<dbReference type="InterPro" id="IPR029044">
    <property type="entry name" value="Nucleotide-diphossugar_trans"/>
</dbReference>
<dbReference type="RefSeq" id="WP_211649051.1">
    <property type="nucleotide sequence ID" value="NZ_JAFEVO010000001.1"/>
</dbReference>
<reference evidence="2 3" key="1">
    <citation type="submission" date="2021-02" db="EMBL/GenBank/DDBJ databases">
        <title>Draft genome and description of Leucobacter sp nov strain Marseille-Q4368.</title>
        <authorList>
            <person name="Boxberger M."/>
            <person name="La Scola B."/>
        </authorList>
    </citation>
    <scope>NUCLEOTIDE SEQUENCE [LARGE SCALE GENOMIC DNA]</scope>
    <source>
        <strain evidence="2 3">Marseille-Q4368</strain>
    </source>
</reference>
<dbReference type="Proteomes" id="UP000811492">
    <property type="component" value="Unassembled WGS sequence"/>
</dbReference>
<accession>A0ABS5M4C4</accession>
<sequence>MQPRDPASPDPVPGVSVCLASYRGAAFVREQLESILGQLGQYDEVVVVDDASPDDSVSVIRAIGDDRIRVIEQPVNRGYVRTFEHALAEARGDLVLLSDQDDVWAPGRVDAMRAALEHADVVASNLDLLGEHRPISGPFGIREWRLPRVGRRAPVRNTLGVLGGMMPYFGCAMGFRRSFAHRVLPFPSWLTESHDLWLALAGNLAGRIAHIDDVTTLRRLHDRNASSARPRAIPQVLRSRLLVLRMIATALRRRGASPNQRKLS</sequence>
<dbReference type="Gene3D" id="3.90.550.10">
    <property type="entry name" value="Spore Coat Polysaccharide Biosynthesis Protein SpsA, Chain A"/>
    <property type="match status" value="1"/>
</dbReference>
<dbReference type="SUPFAM" id="SSF53448">
    <property type="entry name" value="Nucleotide-diphospho-sugar transferases"/>
    <property type="match status" value="1"/>
</dbReference>
<evidence type="ECO:0000313" key="3">
    <source>
        <dbReference type="Proteomes" id="UP000811492"/>
    </source>
</evidence>
<dbReference type="PANTHER" id="PTHR43685:SF11">
    <property type="entry name" value="GLYCOSYLTRANSFERASE TAGX-RELATED"/>
    <property type="match status" value="1"/>
</dbReference>
<dbReference type="InterPro" id="IPR050834">
    <property type="entry name" value="Glycosyltransf_2"/>
</dbReference>
<keyword evidence="3" id="KW-1185">Reference proteome</keyword>
<name>A0ABS5M4C4_9MICO</name>
<dbReference type="EMBL" id="JAFEVO010000001">
    <property type="protein sequence ID" value="MBS3182044.1"/>
    <property type="molecule type" value="Genomic_DNA"/>
</dbReference>
<dbReference type="PANTHER" id="PTHR43685">
    <property type="entry name" value="GLYCOSYLTRANSFERASE"/>
    <property type="match status" value="1"/>
</dbReference>
<dbReference type="Pfam" id="PF00535">
    <property type="entry name" value="Glycos_transf_2"/>
    <property type="match status" value="1"/>
</dbReference>
<dbReference type="InterPro" id="IPR001173">
    <property type="entry name" value="Glyco_trans_2-like"/>
</dbReference>
<protein>
    <submittedName>
        <fullName evidence="2">Glycosyltransferase</fullName>
    </submittedName>
</protein>
<comment type="caution">
    <text evidence="2">The sequence shown here is derived from an EMBL/GenBank/DDBJ whole genome shotgun (WGS) entry which is preliminary data.</text>
</comment>
<evidence type="ECO:0000313" key="2">
    <source>
        <dbReference type="EMBL" id="MBS3182044.1"/>
    </source>
</evidence>
<proteinExistence type="predicted"/>
<organism evidence="2 3">
    <name type="scientific">Leucobacter manosquensis</name>
    <dbReference type="NCBI Taxonomy" id="2810611"/>
    <lineage>
        <taxon>Bacteria</taxon>
        <taxon>Bacillati</taxon>
        <taxon>Actinomycetota</taxon>
        <taxon>Actinomycetes</taxon>
        <taxon>Micrococcales</taxon>
        <taxon>Microbacteriaceae</taxon>
        <taxon>Leucobacter</taxon>
    </lineage>
</organism>
<evidence type="ECO:0000259" key="1">
    <source>
        <dbReference type="Pfam" id="PF00535"/>
    </source>
</evidence>